<accession>A0ABN3BE26</accession>
<dbReference type="PANTHER" id="PTHR43775:SF37">
    <property type="entry name" value="SI:DKEY-61P9.11"/>
    <property type="match status" value="1"/>
</dbReference>
<dbReference type="InterPro" id="IPR036736">
    <property type="entry name" value="ACP-like_sf"/>
</dbReference>
<keyword evidence="1" id="KW-0596">Phosphopantetheine</keyword>
<proteinExistence type="predicted"/>
<evidence type="ECO:0000256" key="3">
    <source>
        <dbReference type="ARBA" id="ARBA00022679"/>
    </source>
</evidence>
<dbReference type="Gene3D" id="3.40.47.10">
    <property type="match status" value="1"/>
</dbReference>
<dbReference type="PROSITE" id="PS50075">
    <property type="entry name" value="CARRIER"/>
    <property type="match status" value="1"/>
</dbReference>
<dbReference type="Pfam" id="PF22621">
    <property type="entry name" value="CurL-like_PKS_C"/>
    <property type="match status" value="1"/>
</dbReference>
<evidence type="ECO:0000256" key="4">
    <source>
        <dbReference type="SAM" id="MobiDB-lite"/>
    </source>
</evidence>
<feature type="domain" description="Ketosynthase family 3 (KS3)" evidence="6">
    <location>
        <begin position="12"/>
        <end position="417"/>
    </location>
</feature>
<protein>
    <recommendedName>
        <fullName evidence="9">Polyketide synthase</fullName>
    </recommendedName>
</protein>
<evidence type="ECO:0008006" key="9">
    <source>
        <dbReference type="Google" id="ProtNLM"/>
    </source>
</evidence>
<dbReference type="SMART" id="SM00823">
    <property type="entry name" value="PKS_PP"/>
    <property type="match status" value="1"/>
</dbReference>
<dbReference type="Gene3D" id="1.10.1200.10">
    <property type="entry name" value="ACP-like"/>
    <property type="match status" value="1"/>
</dbReference>
<dbReference type="Pfam" id="PF00109">
    <property type="entry name" value="ketoacyl-synt"/>
    <property type="match status" value="1"/>
</dbReference>
<keyword evidence="8" id="KW-1185">Reference proteome</keyword>
<name>A0ABN3BE26_9ACTN</name>
<dbReference type="RefSeq" id="WP_346162477.1">
    <property type="nucleotide sequence ID" value="NZ_BAAAOQ010000005.1"/>
</dbReference>
<evidence type="ECO:0000256" key="2">
    <source>
        <dbReference type="ARBA" id="ARBA00022553"/>
    </source>
</evidence>
<dbReference type="InterPro" id="IPR016039">
    <property type="entry name" value="Thiolase-like"/>
</dbReference>
<dbReference type="InterPro" id="IPR020841">
    <property type="entry name" value="PKS_Beta-ketoAc_synthase_dom"/>
</dbReference>
<reference evidence="7 8" key="1">
    <citation type="journal article" date="2019" name="Int. J. Syst. Evol. Microbiol.">
        <title>The Global Catalogue of Microorganisms (GCM) 10K type strain sequencing project: providing services to taxonomists for standard genome sequencing and annotation.</title>
        <authorList>
            <consortium name="The Broad Institute Genomics Platform"/>
            <consortium name="The Broad Institute Genome Sequencing Center for Infectious Disease"/>
            <person name="Wu L."/>
            <person name="Ma J."/>
        </authorList>
    </citation>
    <scope>NUCLEOTIDE SEQUENCE [LARGE SCALE GENOMIC DNA]</scope>
    <source>
        <strain evidence="7 8">JCM 14924</strain>
    </source>
</reference>
<feature type="region of interest" description="Disordered" evidence="4">
    <location>
        <begin position="637"/>
        <end position="656"/>
    </location>
</feature>
<feature type="domain" description="Carrier" evidence="5">
    <location>
        <begin position="722"/>
        <end position="797"/>
    </location>
</feature>
<evidence type="ECO:0000313" key="7">
    <source>
        <dbReference type="EMBL" id="GAA2194097.1"/>
    </source>
</evidence>
<dbReference type="InterPro" id="IPR032821">
    <property type="entry name" value="PKS_assoc"/>
</dbReference>
<dbReference type="SMART" id="SM01294">
    <property type="entry name" value="PKS_PP_betabranch"/>
    <property type="match status" value="1"/>
</dbReference>
<keyword evidence="3" id="KW-0808">Transferase</keyword>
<dbReference type="Proteomes" id="UP001501391">
    <property type="component" value="Unassembled WGS sequence"/>
</dbReference>
<dbReference type="SUPFAM" id="SSF47336">
    <property type="entry name" value="ACP-like"/>
    <property type="match status" value="1"/>
</dbReference>
<dbReference type="InterPro" id="IPR050091">
    <property type="entry name" value="PKS_NRPS_Biosynth_Enz"/>
</dbReference>
<dbReference type="EMBL" id="BAAAOQ010000005">
    <property type="protein sequence ID" value="GAA2194097.1"/>
    <property type="molecule type" value="Genomic_DNA"/>
</dbReference>
<feature type="region of interest" description="Disordered" evidence="4">
    <location>
        <begin position="468"/>
        <end position="506"/>
    </location>
</feature>
<dbReference type="Pfam" id="PF02801">
    <property type="entry name" value="Ketoacyl-synt_C"/>
    <property type="match status" value="1"/>
</dbReference>
<dbReference type="PANTHER" id="PTHR43775">
    <property type="entry name" value="FATTY ACID SYNTHASE"/>
    <property type="match status" value="1"/>
</dbReference>
<organism evidence="7 8">
    <name type="scientific">Streptomyces bangladeshensis</name>
    <dbReference type="NCBI Taxonomy" id="295352"/>
    <lineage>
        <taxon>Bacteria</taxon>
        <taxon>Bacillati</taxon>
        <taxon>Actinomycetota</taxon>
        <taxon>Actinomycetes</taxon>
        <taxon>Kitasatosporales</taxon>
        <taxon>Streptomycetaceae</taxon>
        <taxon>Streptomyces</taxon>
    </lineage>
</organism>
<feature type="region of interest" description="Disordered" evidence="4">
    <location>
        <begin position="426"/>
        <end position="450"/>
    </location>
</feature>
<evidence type="ECO:0000313" key="8">
    <source>
        <dbReference type="Proteomes" id="UP001501391"/>
    </source>
</evidence>
<evidence type="ECO:0000259" key="6">
    <source>
        <dbReference type="PROSITE" id="PS52004"/>
    </source>
</evidence>
<evidence type="ECO:0000259" key="5">
    <source>
        <dbReference type="PROSITE" id="PS50075"/>
    </source>
</evidence>
<dbReference type="SMART" id="SM00825">
    <property type="entry name" value="PKS_KS"/>
    <property type="match status" value="1"/>
</dbReference>
<sequence length="804" mass="82941">MTEEIRMTGASGEPAAVVGMACRFPGADDLDGFWRMLRRGGDAIGPGTGLRDGRRPGGYLRDVELFDAELFGISPHEAALMDPQQRLLLELCWHALEDARIPPTAGGATGVFVGSCSDDYALLSRMSGAVDAYTMTGTARTFLANRLSYFFRFTGPSTVVDTGQSSSLTALDQALGSLRRGECTTAVVAGVQLNLTPTGDRLIEELGAMSPTGRCHTFDARADGIVRGEGAGVLVLKPLEAAVAAGDRVYCTVLATAVNNDGGGPSLTTPTQAAQQNLLAEAYRRAGVDPAGVAYVELHGTGTKAGDPVEARALGGVLGRGRLADRPLLVGSVKTNIGHLEGAAGIAGLIKTAASLFHRELPPTLNHRRPHPDIDLDGLRLRVTTRRRAWPADEGPLVCGVSSFGLGGTNAHAVLGEAPRREAVVAASGAEGTRREAGVAASGAEGTRGEAVLAASREQLPRREAVVAAPGPEATRREAGVAASAAGGTRGEADVAASGAEGTGGEADVAASRAQVSWREAVVAASGAEGTRREAGVAASGAEGARREAAAPASRARVSDEPVPVLLSGHTEAALRDQAARLADRLERHDEADLRDVGLASATTRAALPVRAAVIASERAELVTRLRELAGGASADGATILTGRPGAEPTARPADGNEPVTAAATAGAAFVLGKPVDWLAVYGPQARPADLPLYPFQRRPYWLDTATPTGPATDGSAPPWSGDPLDLVLDLTAEILGRAPGTDLDLDATFTDLGLDSRMAVALRTAVARATGRVLPTTLLFDHPTPAALIEALRSDDTKGHEFR</sequence>
<dbReference type="SUPFAM" id="SSF53901">
    <property type="entry name" value="Thiolase-like"/>
    <property type="match status" value="1"/>
</dbReference>
<dbReference type="PROSITE" id="PS52004">
    <property type="entry name" value="KS3_2"/>
    <property type="match status" value="1"/>
</dbReference>
<comment type="caution">
    <text evidence="7">The sequence shown here is derived from an EMBL/GenBank/DDBJ whole genome shotgun (WGS) entry which is preliminary data.</text>
</comment>
<dbReference type="InterPro" id="IPR014031">
    <property type="entry name" value="Ketoacyl_synth_C"/>
</dbReference>
<dbReference type="InterPro" id="IPR009081">
    <property type="entry name" value="PP-bd_ACP"/>
</dbReference>
<feature type="region of interest" description="Disordered" evidence="4">
    <location>
        <begin position="527"/>
        <end position="554"/>
    </location>
</feature>
<dbReference type="Pfam" id="PF16197">
    <property type="entry name" value="KAsynt_C_assoc"/>
    <property type="match status" value="1"/>
</dbReference>
<dbReference type="InterPro" id="IPR014030">
    <property type="entry name" value="Ketoacyl_synth_N"/>
</dbReference>
<dbReference type="CDD" id="cd00833">
    <property type="entry name" value="PKS"/>
    <property type="match status" value="1"/>
</dbReference>
<dbReference type="InterPro" id="IPR020806">
    <property type="entry name" value="PKS_PP-bd"/>
</dbReference>
<dbReference type="Pfam" id="PF00550">
    <property type="entry name" value="PP-binding"/>
    <property type="match status" value="1"/>
</dbReference>
<dbReference type="Gene3D" id="3.30.70.3290">
    <property type="match status" value="1"/>
</dbReference>
<evidence type="ECO:0000256" key="1">
    <source>
        <dbReference type="ARBA" id="ARBA00022450"/>
    </source>
</evidence>
<keyword evidence="2" id="KW-0597">Phosphoprotein</keyword>
<gene>
    <name evidence="7" type="ORF">GCM10009787_18680</name>
</gene>